<protein>
    <recommendedName>
        <fullName evidence="3">Ribosomal RNA methyltransferase FtsJ domain-containing protein</fullName>
    </recommendedName>
</protein>
<comment type="similarity">
    <text evidence="2">Belongs to the TlyA family.</text>
</comment>
<dbReference type="InterPro" id="IPR047048">
    <property type="entry name" value="TlyA"/>
</dbReference>
<evidence type="ECO:0000259" key="3">
    <source>
        <dbReference type="Pfam" id="PF01728"/>
    </source>
</evidence>
<gene>
    <name evidence="4" type="ORF">METZ01_LOCUS382245</name>
</gene>
<accession>A0A382U6I8</accession>
<reference evidence="4" key="1">
    <citation type="submission" date="2018-05" db="EMBL/GenBank/DDBJ databases">
        <authorList>
            <person name="Lanie J.A."/>
            <person name="Ng W.-L."/>
            <person name="Kazmierczak K.M."/>
            <person name="Andrzejewski T.M."/>
            <person name="Davidsen T.M."/>
            <person name="Wayne K.J."/>
            <person name="Tettelin H."/>
            <person name="Glass J.I."/>
            <person name="Rusch D."/>
            <person name="Podicherti R."/>
            <person name="Tsui H.-C.T."/>
            <person name="Winkler M.E."/>
        </authorList>
    </citation>
    <scope>NUCLEOTIDE SEQUENCE</scope>
</reference>
<dbReference type="InterPro" id="IPR029063">
    <property type="entry name" value="SAM-dependent_MTases_sf"/>
</dbReference>
<sequence>MRKNRASSLADILVYQGLAPDIHRARALIMARKVKVDGHAALYPGQIPPAYANITIEPIQQYVGRGGIKLSHALSHFSIEVTDTVVLDVGASTGGFTDCLLQAGASRVYALDVGYGQLHYKLRNDKRVSVMERINARNPFDLEEPVD</sequence>
<dbReference type="GO" id="GO:0032259">
    <property type="term" value="P:methylation"/>
    <property type="evidence" value="ECO:0007669"/>
    <property type="project" value="InterPro"/>
</dbReference>
<dbReference type="CDD" id="cd00165">
    <property type="entry name" value="S4"/>
    <property type="match status" value="1"/>
</dbReference>
<dbReference type="Gene3D" id="3.40.50.150">
    <property type="entry name" value="Vaccinia Virus protein VP39"/>
    <property type="match status" value="1"/>
</dbReference>
<dbReference type="Gene3D" id="3.10.290.10">
    <property type="entry name" value="RNA-binding S4 domain"/>
    <property type="match status" value="1"/>
</dbReference>
<dbReference type="GO" id="GO:0008168">
    <property type="term" value="F:methyltransferase activity"/>
    <property type="evidence" value="ECO:0007669"/>
    <property type="project" value="InterPro"/>
</dbReference>
<evidence type="ECO:0000313" key="4">
    <source>
        <dbReference type="EMBL" id="SVD29391.1"/>
    </source>
</evidence>
<feature type="domain" description="Ribosomal RNA methyltransferase FtsJ" evidence="3">
    <location>
        <begin position="62"/>
        <end position="142"/>
    </location>
</feature>
<evidence type="ECO:0000256" key="2">
    <source>
        <dbReference type="ARBA" id="ARBA00029460"/>
    </source>
</evidence>
<proteinExistence type="inferred from homology"/>
<name>A0A382U6I8_9ZZZZ</name>
<dbReference type="GO" id="GO:0003723">
    <property type="term" value="F:RNA binding"/>
    <property type="evidence" value="ECO:0007669"/>
    <property type="project" value="UniProtKB-KW"/>
</dbReference>
<dbReference type="InterPro" id="IPR036986">
    <property type="entry name" value="S4_RNA-bd_sf"/>
</dbReference>
<dbReference type="PANTHER" id="PTHR32319">
    <property type="entry name" value="BACTERIAL HEMOLYSIN-LIKE PROTEIN"/>
    <property type="match status" value="1"/>
</dbReference>
<dbReference type="SUPFAM" id="SSF53335">
    <property type="entry name" value="S-adenosyl-L-methionine-dependent methyltransferases"/>
    <property type="match status" value="1"/>
</dbReference>
<dbReference type="Pfam" id="PF01728">
    <property type="entry name" value="FtsJ"/>
    <property type="match status" value="1"/>
</dbReference>
<organism evidence="4">
    <name type="scientific">marine metagenome</name>
    <dbReference type="NCBI Taxonomy" id="408172"/>
    <lineage>
        <taxon>unclassified sequences</taxon>
        <taxon>metagenomes</taxon>
        <taxon>ecological metagenomes</taxon>
    </lineage>
</organism>
<dbReference type="InterPro" id="IPR002877">
    <property type="entry name" value="RNA_MeTrfase_FtsJ_dom"/>
</dbReference>
<dbReference type="PROSITE" id="PS50889">
    <property type="entry name" value="S4"/>
    <property type="match status" value="1"/>
</dbReference>
<keyword evidence="1" id="KW-0694">RNA-binding</keyword>
<dbReference type="PANTHER" id="PTHR32319:SF0">
    <property type="entry name" value="BACTERIAL HEMOLYSIN-LIKE PROTEIN"/>
    <property type="match status" value="1"/>
</dbReference>
<feature type="non-terminal residue" evidence="4">
    <location>
        <position position="147"/>
    </location>
</feature>
<dbReference type="AlphaFoldDB" id="A0A382U6I8"/>
<dbReference type="SUPFAM" id="SSF55174">
    <property type="entry name" value="Alpha-L RNA-binding motif"/>
    <property type="match status" value="1"/>
</dbReference>
<evidence type="ECO:0000256" key="1">
    <source>
        <dbReference type="ARBA" id="ARBA00022884"/>
    </source>
</evidence>
<dbReference type="EMBL" id="UINC01141572">
    <property type="protein sequence ID" value="SVD29391.1"/>
    <property type="molecule type" value="Genomic_DNA"/>
</dbReference>